<dbReference type="SUPFAM" id="SSF111352">
    <property type="entry name" value="Ammonium transporter"/>
    <property type="match status" value="1"/>
</dbReference>
<feature type="transmembrane region" description="Helical" evidence="5">
    <location>
        <begin position="47"/>
        <end position="68"/>
    </location>
</feature>
<keyword evidence="3 5" id="KW-1133">Transmembrane helix</keyword>
<feature type="transmembrane region" description="Helical" evidence="5">
    <location>
        <begin position="7"/>
        <end position="24"/>
    </location>
</feature>
<dbReference type="EMBL" id="JABSNO010000026">
    <property type="protein sequence ID" value="NRS93720.1"/>
    <property type="molecule type" value="Genomic_DNA"/>
</dbReference>
<evidence type="ECO:0000256" key="5">
    <source>
        <dbReference type="SAM" id="Phobius"/>
    </source>
</evidence>
<proteinExistence type="predicted"/>
<accession>A0A8J8K6G4</accession>
<name>A0A8J8K6G4_9FLAO</name>
<evidence type="ECO:0000256" key="1">
    <source>
        <dbReference type="ARBA" id="ARBA00004141"/>
    </source>
</evidence>
<evidence type="ECO:0000256" key="3">
    <source>
        <dbReference type="ARBA" id="ARBA00022989"/>
    </source>
</evidence>
<evidence type="ECO:0000256" key="2">
    <source>
        <dbReference type="ARBA" id="ARBA00022692"/>
    </source>
</evidence>
<protein>
    <submittedName>
        <fullName evidence="6">Uncharacterized protein</fullName>
    </submittedName>
</protein>
<evidence type="ECO:0000256" key="4">
    <source>
        <dbReference type="ARBA" id="ARBA00023136"/>
    </source>
</evidence>
<organism evidence="6 7">
    <name type="scientific">Frigoriflavimonas asaccharolytica</name>
    <dbReference type="NCBI Taxonomy" id="2735899"/>
    <lineage>
        <taxon>Bacteria</taxon>
        <taxon>Pseudomonadati</taxon>
        <taxon>Bacteroidota</taxon>
        <taxon>Flavobacteriia</taxon>
        <taxon>Flavobacteriales</taxon>
        <taxon>Weeksellaceae</taxon>
        <taxon>Frigoriflavimonas</taxon>
    </lineage>
</organism>
<dbReference type="InterPro" id="IPR029020">
    <property type="entry name" value="Ammonium/urea_transptr"/>
</dbReference>
<gene>
    <name evidence="6" type="ORF">HNQ03_002811</name>
</gene>
<dbReference type="AlphaFoldDB" id="A0A8J8K6G4"/>
<evidence type="ECO:0000313" key="6">
    <source>
        <dbReference type="EMBL" id="NRS93720.1"/>
    </source>
</evidence>
<comment type="caution">
    <text evidence="6">The sequence shown here is derived from an EMBL/GenBank/DDBJ whole genome shotgun (WGS) entry which is preliminary data.</text>
</comment>
<reference evidence="6" key="1">
    <citation type="submission" date="2020-05" db="EMBL/GenBank/DDBJ databases">
        <title>Genomic Encyclopedia of Type Strains, Phase IV (KMG-V): Genome sequencing to study the core and pangenomes of soil and plant-associated prokaryotes.</title>
        <authorList>
            <person name="Whitman W."/>
        </authorList>
    </citation>
    <scope>NUCLEOTIDE SEQUENCE</scope>
    <source>
        <strain evidence="6">16F</strain>
    </source>
</reference>
<dbReference type="GO" id="GO:0016020">
    <property type="term" value="C:membrane"/>
    <property type="evidence" value="ECO:0007669"/>
    <property type="project" value="UniProtKB-SubCell"/>
</dbReference>
<evidence type="ECO:0000313" key="7">
    <source>
        <dbReference type="Proteomes" id="UP000610746"/>
    </source>
</evidence>
<sequence length="100" mass="11269">MKIEKRWLFSFMIITCIAILGLFWKSEIDPIIAKNFLTENDIVGADVAWILAAAGLVLLMTPGLSFFYGGMVGKKKRNFHNVAEFCGFRSDFNSVGGRRF</sequence>
<dbReference type="Gene3D" id="1.10.3430.10">
    <property type="entry name" value="Ammonium transporter AmtB like domains"/>
    <property type="match status" value="1"/>
</dbReference>
<dbReference type="Proteomes" id="UP000610746">
    <property type="component" value="Unassembled WGS sequence"/>
</dbReference>
<keyword evidence="2 5" id="KW-0812">Transmembrane</keyword>
<keyword evidence="7" id="KW-1185">Reference proteome</keyword>
<keyword evidence="4 5" id="KW-0472">Membrane</keyword>
<comment type="subcellular location">
    <subcellularLocation>
        <location evidence="1">Membrane</location>
        <topology evidence="1">Multi-pass membrane protein</topology>
    </subcellularLocation>
</comment>